<dbReference type="InterPro" id="IPR052163">
    <property type="entry name" value="DGC-Regulatory_Protein"/>
</dbReference>
<evidence type="ECO:0000256" key="1">
    <source>
        <dbReference type="ARBA" id="ARBA00001946"/>
    </source>
</evidence>
<dbReference type="InterPro" id="IPR029787">
    <property type="entry name" value="Nucleotide_cyclase"/>
</dbReference>
<feature type="domain" description="PAC" evidence="5">
    <location>
        <begin position="166"/>
        <end position="218"/>
    </location>
</feature>
<dbReference type="SMART" id="SM00086">
    <property type="entry name" value="PAC"/>
    <property type="match status" value="2"/>
</dbReference>
<name>A0A0H4IEN2_9GAMM</name>
<comment type="cofactor">
    <cofactor evidence="1">
        <name>Mg(2+)</name>
        <dbReference type="ChEBI" id="CHEBI:18420"/>
    </cofactor>
</comment>
<dbReference type="STRING" id="330734.ABA45_14275"/>
<dbReference type="Pfam" id="PF08448">
    <property type="entry name" value="PAS_4"/>
    <property type="match status" value="1"/>
</dbReference>
<dbReference type="EMBL" id="CP011494">
    <property type="protein sequence ID" value="AKO53437.1"/>
    <property type="molecule type" value="Genomic_DNA"/>
</dbReference>
<dbReference type="Gene3D" id="3.30.450.20">
    <property type="entry name" value="PAS domain"/>
    <property type="match status" value="2"/>
</dbReference>
<reference evidence="7 8" key="1">
    <citation type="submission" date="2015-05" db="EMBL/GenBank/DDBJ databases">
        <title>Complete genome of Marinobacter psychrophilus strain 20041T isolated from sea-ice of the Canadian Basin.</title>
        <authorList>
            <person name="Song L."/>
            <person name="Ren L."/>
            <person name="Yu Y."/>
            <person name="Wang X."/>
        </authorList>
    </citation>
    <scope>NUCLEOTIDE SEQUENCE [LARGE SCALE GENOMIC DNA]</scope>
    <source>
        <strain evidence="7 8">20041</strain>
    </source>
</reference>
<feature type="domain" description="PAS" evidence="4">
    <location>
        <begin position="94"/>
        <end position="164"/>
    </location>
</feature>
<feature type="transmembrane region" description="Helical" evidence="3">
    <location>
        <begin position="21"/>
        <end position="39"/>
    </location>
</feature>
<accession>A0A0H4IEN2</accession>
<evidence type="ECO:0000259" key="5">
    <source>
        <dbReference type="PROSITE" id="PS50113"/>
    </source>
</evidence>
<dbReference type="Pfam" id="PF00990">
    <property type="entry name" value="GGDEF"/>
    <property type="match status" value="1"/>
</dbReference>
<dbReference type="KEGG" id="mpq:ABA45_14275"/>
<keyword evidence="2" id="KW-0808">Transferase</keyword>
<sequence>MIVEKTHRPWLNAVIASPCSKYFFVILAVVSLIASIEIWPLSVTHSVIEHGFYFLVMATFAITCPFIAHRIHVTHRIQKALKQAESVSEASIKSEQLIRTIVDSAPNMMGYWDKGLRCRFANNAFIEWFGMPPEDVIGIRFQDLVSEQLYALNEPHIRAVLEGKPQRFERTLIKADGSVGHIIGHYIPDFEAGGTVRGFSIQANEITVLKEIEAKLKLAACVFDNTLDGVLITDVDGVILSVNPGFVEITGYTAEESVGKTPHSLHSGRHGQAFYASMWEEIDAKGRWHGEIWNRRKDGELYLQRMTISVVLDGVGEPMRYVSVFSDITALWKKDEHIRHLAFHDALTDLPNRTLLMDRISQKVLHSNREESHFALMFLDLDGFKLVNDQQGHKFGDDLLKDVAKRLLALVRSSDTVARVGGDEFIFLLNNPRGRDEITDVANRIVASINEPTEILGEVVQIGVSLGIATFPADGDSALDLIINADSAMYAAKSFGNNNIRFFSAEHSPLPKPTGLK</sequence>
<dbReference type="AlphaFoldDB" id="A0A0H4IEN2"/>
<feature type="domain" description="GGDEF" evidence="6">
    <location>
        <begin position="372"/>
        <end position="505"/>
    </location>
</feature>
<dbReference type="InterPro" id="IPR043128">
    <property type="entry name" value="Rev_trsase/Diguanyl_cyclase"/>
</dbReference>
<dbReference type="InterPro" id="IPR000014">
    <property type="entry name" value="PAS"/>
</dbReference>
<dbReference type="SMART" id="SM00267">
    <property type="entry name" value="GGDEF"/>
    <property type="match status" value="1"/>
</dbReference>
<dbReference type="Proteomes" id="UP000036406">
    <property type="component" value="Chromosome"/>
</dbReference>
<feature type="transmembrane region" description="Helical" evidence="3">
    <location>
        <begin position="51"/>
        <end position="69"/>
    </location>
</feature>
<dbReference type="SUPFAM" id="SSF55073">
    <property type="entry name" value="Nucleotide cyclase"/>
    <property type="match status" value="1"/>
</dbReference>
<organism evidence="7 8">
    <name type="scientific">Marinobacter psychrophilus</name>
    <dbReference type="NCBI Taxonomy" id="330734"/>
    <lineage>
        <taxon>Bacteria</taxon>
        <taxon>Pseudomonadati</taxon>
        <taxon>Pseudomonadota</taxon>
        <taxon>Gammaproteobacteria</taxon>
        <taxon>Pseudomonadales</taxon>
        <taxon>Marinobacteraceae</taxon>
        <taxon>Marinobacter</taxon>
    </lineage>
</organism>
<dbReference type="Gene3D" id="3.30.70.270">
    <property type="match status" value="1"/>
</dbReference>
<evidence type="ECO:0000259" key="6">
    <source>
        <dbReference type="PROSITE" id="PS50887"/>
    </source>
</evidence>
<evidence type="ECO:0000259" key="4">
    <source>
        <dbReference type="PROSITE" id="PS50112"/>
    </source>
</evidence>
<dbReference type="GO" id="GO:0016301">
    <property type="term" value="F:kinase activity"/>
    <property type="evidence" value="ECO:0007669"/>
    <property type="project" value="UniProtKB-KW"/>
</dbReference>
<dbReference type="NCBIfam" id="TIGR00254">
    <property type="entry name" value="GGDEF"/>
    <property type="match status" value="1"/>
</dbReference>
<dbReference type="CDD" id="cd00130">
    <property type="entry name" value="PAS"/>
    <property type="match status" value="2"/>
</dbReference>
<dbReference type="InterPro" id="IPR013656">
    <property type="entry name" value="PAS_4"/>
</dbReference>
<evidence type="ECO:0000313" key="7">
    <source>
        <dbReference type="EMBL" id="AKO53437.1"/>
    </source>
</evidence>
<gene>
    <name evidence="7" type="ORF">ABA45_14275</name>
</gene>
<dbReference type="PROSITE" id="PS50112">
    <property type="entry name" value="PAS"/>
    <property type="match status" value="2"/>
</dbReference>
<dbReference type="PROSITE" id="PS50113">
    <property type="entry name" value="PAC"/>
    <property type="match status" value="1"/>
</dbReference>
<dbReference type="CDD" id="cd01949">
    <property type="entry name" value="GGDEF"/>
    <property type="match status" value="1"/>
</dbReference>
<dbReference type="PANTHER" id="PTHR46663">
    <property type="entry name" value="DIGUANYLATE CYCLASE DGCT-RELATED"/>
    <property type="match status" value="1"/>
</dbReference>
<keyword evidence="2" id="KW-0418">Kinase</keyword>
<protein>
    <submittedName>
        <fullName evidence="7">Diguanylate cyclase</fullName>
    </submittedName>
</protein>
<dbReference type="FunFam" id="3.30.70.270:FF:000001">
    <property type="entry name" value="Diguanylate cyclase domain protein"/>
    <property type="match status" value="1"/>
</dbReference>
<dbReference type="InterPro" id="IPR000700">
    <property type="entry name" value="PAS-assoc_C"/>
</dbReference>
<dbReference type="InterPro" id="IPR001610">
    <property type="entry name" value="PAC"/>
</dbReference>
<feature type="domain" description="PAS" evidence="4">
    <location>
        <begin position="222"/>
        <end position="261"/>
    </location>
</feature>
<evidence type="ECO:0000256" key="3">
    <source>
        <dbReference type="SAM" id="Phobius"/>
    </source>
</evidence>
<dbReference type="InterPro" id="IPR035965">
    <property type="entry name" value="PAS-like_dom_sf"/>
</dbReference>
<dbReference type="PANTHER" id="PTHR46663:SF3">
    <property type="entry name" value="SLL0267 PROTEIN"/>
    <property type="match status" value="1"/>
</dbReference>
<keyword evidence="8" id="KW-1185">Reference proteome</keyword>
<keyword evidence="3" id="KW-0812">Transmembrane</keyword>
<keyword evidence="3" id="KW-1133">Transmembrane helix</keyword>
<dbReference type="InterPro" id="IPR000160">
    <property type="entry name" value="GGDEF_dom"/>
</dbReference>
<dbReference type="Pfam" id="PF13426">
    <property type="entry name" value="PAS_9"/>
    <property type="match status" value="1"/>
</dbReference>
<dbReference type="SUPFAM" id="SSF55785">
    <property type="entry name" value="PYP-like sensor domain (PAS domain)"/>
    <property type="match status" value="2"/>
</dbReference>
<dbReference type="PROSITE" id="PS50887">
    <property type="entry name" value="GGDEF"/>
    <property type="match status" value="1"/>
</dbReference>
<evidence type="ECO:0000256" key="2">
    <source>
        <dbReference type="ARBA" id="ARBA00022777"/>
    </source>
</evidence>
<dbReference type="NCBIfam" id="TIGR00229">
    <property type="entry name" value="sensory_box"/>
    <property type="match status" value="2"/>
</dbReference>
<keyword evidence="3" id="KW-0472">Membrane</keyword>
<dbReference type="SMART" id="SM00091">
    <property type="entry name" value="PAS"/>
    <property type="match status" value="2"/>
</dbReference>
<evidence type="ECO:0000313" key="8">
    <source>
        <dbReference type="Proteomes" id="UP000036406"/>
    </source>
</evidence>
<dbReference type="PATRIC" id="fig|330734.3.peg.3001"/>
<dbReference type="RefSeq" id="WP_048387168.1">
    <property type="nucleotide sequence ID" value="NZ_CP011494.1"/>
</dbReference>
<proteinExistence type="predicted"/>